<dbReference type="EMBL" id="ATBY01000002">
    <property type="protein sequence ID" value="EPD70853.1"/>
    <property type="molecule type" value="Genomic_DNA"/>
</dbReference>
<evidence type="ECO:0000313" key="2">
    <source>
        <dbReference type="EMBL" id="EPD70853.1"/>
    </source>
</evidence>
<dbReference type="CDD" id="cd00085">
    <property type="entry name" value="HNHc"/>
    <property type="match status" value="1"/>
</dbReference>
<accession>S2Z286</accession>
<evidence type="ECO:0000259" key="1">
    <source>
        <dbReference type="SMART" id="SM00507"/>
    </source>
</evidence>
<dbReference type="HOGENOM" id="CLU_140063_0_0_11"/>
<dbReference type="Pfam" id="PF01844">
    <property type="entry name" value="HNH"/>
    <property type="match status" value="1"/>
</dbReference>
<dbReference type="PANTHER" id="PTHR33877">
    <property type="entry name" value="SLL1193 PROTEIN"/>
    <property type="match status" value="1"/>
</dbReference>
<dbReference type="RefSeq" id="WP_016457072.1">
    <property type="nucleotide sequence ID" value="NZ_KE150446.1"/>
</dbReference>
<dbReference type="GO" id="GO:0008270">
    <property type="term" value="F:zinc ion binding"/>
    <property type="evidence" value="ECO:0007669"/>
    <property type="project" value="InterPro"/>
</dbReference>
<proteinExistence type="predicted"/>
<organism evidence="2 3">
    <name type="scientific">Corynebacterium pyruviciproducens ATCC BAA-1742</name>
    <dbReference type="NCBI Taxonomy" id="1125779"/>
    <lineage>
        <taxon>Bacteria</taxon>
        <taxon>Bacillati</taxon>
        <taxon>Actinomycetota</taxon>
        <taxon>Actinomycetes</taxon>
        <taxon>Mycobacteriales</taxon>
        <taxon>Corynebacteriaceae</taxon>
        <taxon>Corynebacterium</taxon>
    </lineage>
</organism>
<dbReference type="InterPro" id="IPR052892">
    <property type="entry name" value="NA-targeting_endonuclease"/>
</dbReference>
<dbReference type="AlphaFoldDB" id="S2Z286"/>
<dbReference type="PANTHER" id="PTHR33877:SF2">
    <property type="entry name" value="OS07G0170200 PROTEIN"/>
    <property type="match status" value="1"/>
</dbReference>
<dbReference type="eggNOG" id="COG1403">
    <property type="taxonomic scope" value="Bacteria"/>
</dbReference>
<dbReference type="PATRIC" id="fig|1125779.3.peg.139"/>
<keyword evidence="3" id="KW-1185">Reference proteome</keyword>
<gene>
    <name evidence="2" type="ORF">HMPREF1219_00148</name>
</gene>
<protein>
    <recommendedName>
        <fullName evidence="1">HNH nuclease domain-containing protein</fullName>
    </recommendedName>
</protein>
<name>S2Z286_9CORY</name>
<reference evidence="2 3" key="1">
    <citation type="submission" date="2013-05" db="EMBL/GenBank/DDBJ databases">
        <title>The Genome Sequence of Corynebacterium pyruviciproducens 1773O (ATCC BAA-1742).</title>
        <authorList>
            <consortium name="The Broad Institute Genomics Platform"/>
            <person name="Earl A."/>
            <person name="Ward D."/>
            <person name="Feldgarden M."/>
            <person name="Gevers D."/>
            <person name="Tong J."/>
            <person name="Walker B."/>
            <person name="Young S."/>
            <person name="Zeng Q."/>
            <person name="Gargeya S."/>
            <person name="Fitzgerald M."/>
            <person name="Haas B."/>
            <person name="Abouelleil A."/>
            <person name="Allen A.W."/>
            <person name="Alvarado L."/>
            <person name="Arachchi H.M."/>
            <person name="Berlin A.M."/>
            <person name="Chapman S.B."/>
            <person name="Gainer-Dewar J."/>
            <person name="Goldberg J."/>
            <person name="Griggs A."/>
            <person name="Gujja S."/>
            <person name="Hansen M."/>
            <person name="Howarth C."/>
            <person name="Imamovic A."/>
            <person name="Ireland A."/>
            <person name="Larimer J."/>
            <person name="McCowan C."/>
            <person name="Murphy C."/>
            <person name="Pearson M."/>
            <person name="Poon T.W."/>
            <person name="Priest M."/>
            <person name="Roberts A."/>
            <person name="Saif S."/>
            <person name="Shea T."/>
            <person name="Sisk P."/>
            <person name="Sykes S."/>
            <person name="Wortman J."/>
            <person name="Nusbaum C."/>
            <person name="Birren B."/>
        </authorList>
    </citation>
    <scope>NUCLEOTIDE SEQUENCE [LARGE SCALE GENOMIC DNA]</scope>
    <source>
        <strain evidence="2 3">ATCC BAA-1742</strain>
    </source>
</reference>
<dbReference type="GO" id="GO:0003676">
    <property type="term" value="F:nucleic acid binding"/>
    <property type="evidence" value="ECO:0007669"/>
    <property type="project" value="InterPro"/>
</dbReference>
<dbReference type="InterPro" id="IPR002711">
    <property type="entry name" value="HNH"/>
</dbReference>
<dbReference type="SMART" id="SM00507">
    <property type="entry name" value="HNHc"/>
    <property type="match status" value="1"/>
</dbReference>
<comment type="caution">
    <text evidence="2">The sequence shown here is derived from an EMBL/GenBank/DDBJ whole genome shotgun (WGS) entry which is preliminary data.</text>
</comment>
<sequence length="112" mass="12830">MINRAKVLARFDGRCAYCGRTLDLGRKGDLAFQVDHLHPRYLGGTDAPENLVPACRICNRYKDTFSVEKFRTQLSLIPHRLDRQMTYRLAKAHGLIIETGITPQFPIDEEVK</sequence>
<dbReference type="GO" id="GO:0004519">
    <property type="term" value="F:endonuclease activity"/>
    <property type="evidence" value="ECO:0007669"/>
    <property type="project" value="InterPro"/>
</dbReference>
<dbReference type="STRING" id="1125779.HMPREF1219_00148"/>
<evidence type="ECO:0000313" key="3">
    <source>
        <dbReference type="Proteomes" id="UP000014408"/>
    </source>
</evidence>
<dbReference type="Proteomes" id="UP000014408">
    <property type="component" value="Unassembled WGS sequence"/>
</dbReference>
<dbReference type="InterPro" id="IPR003615">
    <property type="entry name" value="HNH_nuc"/>
</dbReference>
<dbReference type="Gene3D" id="1.10.30.50">
    <property type="match status" value="1"/>
</dbReference>
<feature type="domain" description="HNH nuclease" evidence="1">
    <location>
        <begin position="2"/>
        <end position="60"/>
    </location>
</feature>